<reference evidence="3" key="1">
    <citation type="journal article" date="2014" name="Int. J. Syst. Evol. Microbiol.">
        <title>Complete genome sequence of Corynebacterium casei LMG S-19264T (=DSM 44701T), isolated from a smear-ripened cheese.</title>
        <authorList>
            <consortium name="US DOE Joint Genome Institute (JGI-PGF)"/>
            <person name="Walter F."/>
            <person name="Albersmeier A."/>
            <person name="Kalinowski J."/>
            <person name="Ruckert C."/>
        </authorList>
    </citation>
    <scope>NUCLEOTIDE SEQUENCE</scope>
    <source>
        <strain evidence="3">VKM B-1513</strain>
    </source>
</reference>
<gene>
    <name evidence="3" type="ORF">GCM10017621_15610</name>
</gene>
<feature type="domain" description="DUF418" evidence="2">
    <location>
        <begin position="229"/>
        <end position="383"/>
    </location>
</feature>
<evidence type="ECO:0000259" key="2">
    <source>
        <dbReference type="Pfam" id="PF04235"/>
    </source>
</evidence>
<keyword evidence="1" id="KW-0812">Transmembrane</keyword>
<dbReference type="EMBL" id="BSFE01000003">
    <property type="protein sequence ID" value="GLK52053.1"/>
    <property type="molecule type" value="Genomic_DNA"/>
</dbReference>
<dbReference type="InterPro" id="IPR052529">
    <property type="entry name" value="Bact_Transport_Assoc"/>
</dbReference>
<feature type="transmembrane region" description="Helical" evidence="1">
    <location>
        <begin position="211"/>
        <end position="232"/>
    </location>
</feature>
<feature type="transmembrane region" description="Helical" evidence="1">
    <location>
        <begin position="71"/>
        <end position="88"/>
    </location>
</feature>
<evidence type="ECO:0000256" key="1">
    <source>
        <dbReference type="SAM" id="Phobius"/>
    </source>
</evidence>
<dbReference type="InterPro" id="IPR007349">
    <property type="entry name" value="DUF418"/>
</dbReference>
<dbReference type="AlphaFoldDB" id="A0A9W6IKP6"/>
<dbReference type="RefSeq" id="WP_271186417.1">
    <property type="nucleotide sequence ID" value="NZ_BSFE01000003.1"/>
</dbReference>
<feature type="transmembrane region" description="Helical" evidence="1">
    <location>
        <begin position="319"/>
        <end position="340"/>
    </location>
</feature>
<dbReference type="PANTHER" id="PTHR30590">
    <property type="entry name" value="INNER MEMBRANE PROTEIN"/>
    <property type="match status" value="1"/>
</dbReference>
<protein>
    <recommendedName>
        <fullName evidence="2">DUF418 domain-containing protein</fullName>
    </recommendedName>
</protein>
<keyword evidence="1" id="KW-0472">Membrane</keyword>
<dbReference type="PANTHER" id="PTHR30590:SF2">
    <property type="entry name" value="INNER MEMBRANE PROTEIN"/>
    <property type="match status" value="1"/>
</dbReference>
<feature type="transmembrane region" description="Helical" evidence="1">
    <location>
        <begin position="21"/>
        <end position="37"/>
    </location>
</feature>
<dbReference type="Pfam" id="PF04235">
    <property type="entry name" value="DUF418"/>
    <property type="match status" value="1"/>
</dbReference>
<accession>A0A9W6IKP6</accession>
<dbReference type="Proteomes" id="UP001143486">
    <property type="component" value="Unassembled WGS sequence"/>
</dbReference>
<feature type="transmembrane region" description="Helical" evidence="1">
    <location>
        <begin position="346"/>
        <end position="367"/>
    </location>
</feature>
<evidence type="ECO:0000313" key="4">
    <source>
        <dbReference type="Proteomes" id="UP001143486"/>
    </source>
</evidence>
<proteinExistence type="predicted"/>
<keyword evidence="4" id="KW-1185">Reference proteome</keyword>
<comment type="caution">
    <text evidence="3">The sequence shown here is derived from an EMBL/GenBank/DDBJ whole genome shotgun (WGS) entry which is preliminary data.</text>
</comment>
<evidence type="ECO:0000313" key="3">
    <source>
        <dbReference type="EMBL" id="GLK52053.1"/>
    </source>
</evidence>
<feature type="transmembrane region" description="Helical" evidence="1">
    <location>
        <begin position="281"/>
        <end position="298"/>
    </location>
</feature>
<feature type="transmembrane region" description="Helical" evidence="1">
    <location>
        <begin position="100"/>
        <end position="121"/>
    </location>
</feature>
<organism evidence="3 4">
    <name type="scientific">Maricaulis virginensis</name>
    <dbReference type="NCBI Taxonomy" id="144022"/>
    <lineage>
        <taxon>Bacteria</taxon>
        <taxon>Pseudomonadati</taxon>
        <taxon>Pseudomonadota</taxon>
        <taxon>Alphaproteobacteria</taxon>
        <taxon>Maricaulales</taxon>
        <taxon>Maricaulaceae</taxon>
        <taxon>Maricaulis</taxon>
    </lineage>
</organism>
<reference evidence="3" key="2">
    <citation type="submission" date="2023-01" db="EMBL/GenBank/DDBJ databases">
        <authorList>
            <person name="Sun Q."/>
            <person name="Evtushenko L."/>
        </authorList>
    </citation>
    <scope>NUCLEOTIDE SEQUENCE</scope>
    <source>
        <strain evidence="3">VKM B-1513</strain>
    </source>
</reference>
<name>A0A9W6IKP6_9PROT</name>
<feature type="transmembrane region" description="Helical" evidence="1">
    <location>
        <begin position="244"/>
        <end position="269"/>
    </location>
</feature>
<sequence length="403" mass="42536">MTQSIAAEHVAKRERLDHLDVLRGLAVIGLLFARFPAKGGSILAIEHPDILGWSIGEQVIWFLNSVLVDDAMRGLFALLFGVSLWMMTRPREGVALTETYTRYLARTAGLFAFGLVFHVILLAEASDILHVYALAGVVALALSRLDPRLLVLGGLGGFGLLALHEFTNELTTAPVTGASLADAAAYHAGSYLDHVRLSLVQFQSWSLSTGIVWKCLEAGSYMLLGLGLFRLGAFTGWPAGRLTALLAAGYGIGFALCGGVAAMAAAGGFEIVVKSHPLTTLGKPFIVLGHAALIMLAMRAPALRPALMATLAPVGRLALTLYLGGTAIALFVFTGAGLALGPFDRYGITAAALLGAVALIVFARLWLSVSKQGPLEWALRVWSAASGDLACRLLPKPRAVQNA</sequence>
<keyword evidence="1" id="KW-1133">Transmembrane helix</keyword>